<dbReference type="Gene3D" id="3.90.79.10">
    <property type="entry name" value="Nucleoside Triphosphate Pyrophosphohydrolase"/>
    <property type="match status" value="1"/>
</dbReference>
<accession>A0AAV7JR68</accession>
<dbReference type="AlphaFoldDB" id="A0AAV7JR68"/>
<dbReference type="InterPro" id="IPR020084">
    <property type="entry name" value="NUDIX_hydrolase_CS"/>
</dbReference>
<dbReference type="GO" id="GO:0140933">
    <property type="term" value="F:5'-(N(7)-methylguanosine 5'-triphospho)-[mRNA] hydrolase activity"/>
    <property type="evidence" value="ECO:0007669"/>
    <property type="project" value="UniProtKB-EC"/>
</dbReference>
<evidence type="ECO:0000259" key="12">
    <source>
        <dbReference type="PROSITE" id="PS51462"/>
    </source>
</evidence>
<name>A0AAV7JR68_9METZ</name>
<evidence type="ECO:0000256" key="9">
    <source>
        <dbReference type="ARBA" id="ARBA00047661"/>
    </source>
</evidence>
<comment type="catalytic activity">
    <reaction evidence="9">
        <text>a 5'-end (N(7)-methyl 5'-triphosphoguanosine)-ribonucleoside in mRNA + H2O = N(7)-methyl-GDP + a 5'-end phospho-ribonucleoside in mRNA + 2 H(+)</text>
        <dbReference type="Rhea" id="RHEA:67484"/>
        <dbReference type="Rhea" id="RHEA-COMP:15692"/>
        <dbReference type="Rhea" id="RHEA-COMP:17167"/>
        <dbReference type="ChEBI" id="CHEBI:15377"/>
        <dbReference type="ChEBI" id="CHEBI:15378"/>
        <dbReference type="ChEBI" id="CHEBI:63714"/>
        <dbReference type="ChEBI" id="CHEBI:138282"/>
        <dbReference type="ChEBI" id="CHEBI:156461"/>
        <dbReference type="EC" id="3.6.1.62"/>
    </reaction>
    <physiologicalReaction direction="left-to-right" evidence="9">
        <dbReference type="Rhea" id="RHEA:67485"/>
    </physiologicalReaction>
</comment>
<comment type="similarity">
    <text evidence="3">Belongs to the Nudix hydrolase family. DCP2 subfamily.</text>
</comment>
<dbReference type="GO" id="GO:0003723">
    <property type="term" value="F:RNA binding"/>
    <property type="evidence" value="ECO:0007669"/>
    <property type="project" value="UniProtKB-KW"/>
</dbReference>
<dbReference type="EMBL" id="JAKMXF010000308">
    <property type="protein sequence ID" value="KAI6651034.1"/>
    <property type="molecule type" value="Genomic_DNA"/>
</dbReference>
<evidence type="ECO:0000256" key="4">
    <source>
        <dbReference type="ARBA" id="ARBA00022490"/>
    </source>
</evidence>
<dbReference type="InterPro" id="IPR044099">
    <property type="entry name" value="Dcp2_NUDIX"/>
</dbReference>
<dbReference type="Pfam" id="PF00293">
    <property type="entry name" value="NUDIX"/>
    <property type="match status" value="1"/>
</dbReference>
<dbReference type="InterPro" id="IPR015797">
    <property type="entry name" value="NUDIX_hydrolase-like_dom_sf"/>
</dbReference>
<keyword evidence="4" id="KW-0963">Cytoplasm</keyword>
<dbReference type="Proteomes" id="UP001165289">
    <property type="component" value="Unassembled WGS sequence"/>
</dbReference>
<dbReference type="GO" id="GO:0000184">
    <property type="term" value="P:nuclear-transcribed mRNA catabolic process, nonsense-mediated decay"/>
    <property type="evidence" value="ECO:0007669"/>
    <property type="project" value="InterPro"/>
</dbReference>
<reference evidence="13 14" key="1">
    <citation type="journal article" date="2023" name="BMC Biol.">
        <title>The compact genome of the sponge Oopsacas minuta (Hexactinellida) is lacking key metazoan core genes.</title>
        <authorList>
            <person name="Santini S."/>
            <person name="Schenkelaars Q."/>
            <person name="Jourda C."/>
            <person name="Duchesne M."/>
            <person name="Belahbib H."/>
            <person name="Rocher C."/>
            <person name="Selva M."/>
            <person name="Riesgo A."/>
            <person name="Vervoort M."/>
            <person name="Leys S.P."/>
            <person name="Kodjabachian L."/>
            <person name="Le Bivic A."/>
            <person name="Borchiellini C."/>
            <person name="Claverie J.M."/>
            <person name="Renard E."/>
        </authorList>
    </citation>
    <scope>NUCLEOTIDE SEQUENCE [LARGE SCALE GENOMIC DNA]</scope>
    <source>
        <strain evidence="13">SPO-2</strain>
    </source>
</reference>
<dbReference type="PROSITE" id="PS00893">
    <property type="entry name" value="NUDIX_BOX"/>
    <property type="match status" value="1"/>
</dbReference>
<dbReference type="PANTHER" id="PTHR23114:SF17">
    <property type="entry name" value="M7GPPPN-MRNA HYDROLASE"/>
    <property type="match status" value="1"/>
</dbReference>
<keyword evidence="14" id="KW-1185">Reference proteome</keyword>
<evidence type="ECO:0000256" key="6">
    <source>
        <dbReference type="ARBA" id="ARBA00022801"/>
    </source>
</evidence>
<evidence type="ECO:0000256" key="8">
    <source>
        <dbReference type="ARBA" id="ARBA00023211"/>
    </source>
</evidence>
<evidence type="ECO:0000256" key="1">
    <source>
        <dbReference type="ARBA" id="ARBA00001936"/>
    </source>
</evidence>
<feature type="domain" description="Nudix hydrolase" evidence="12">
    <location>
        <begin position="95"/>
        <end position="224"/>
    </location>
</feature>
<keyword evidence="6 13" id="KW-0378">Hydrolase</keyword>
<dbReference type="CDD" id="cd03672">
    <property type="entry name" value="NUDIX_Dcp2p_Nudt20"/>
    <property type="match status" value="1"/>
</dbReference>
<dbReference type="SUPFAM" id="SSF140586">
    <property type="entry name" value="Dcp2 domain-like"/>
    <property type="match status" value="1"/>
</dbReference>
<dbReference type="PANTHER" id="PTHR23114">
    <property type="entry name" value="M7GPPPN-MRNA HYDROLASE"/>
    <property type="match status" value="1"/>
</dbReference>
<comment type="cofactor">
    <cofactor evidence="1">
        <name>Mn(2+)</name>
        <dbReference type="ChEBI" id="CHEBI:29035"/>
    </cofactor>
</comment>
<dbReference type="SUPFAM" id="SSF55811">
    <property type="entry name" value="Nudix"/>
    <property type="match status" value="1"/>
</dbReference>
<gene>
    <name evidence="13" type="ORF">LOD99_5611</name>
</gene>
<keyword evidence="5" id="KW-0479">Metal-binding</keyword>
<evidence type="ECO:0000313" key="14">
    <source>
        <dbReference type="Proteomes" id="UP001165289"/>
    </source>
</evidence>
<protein>
    <recommendedName>
        <fullName evidence="10">mRNA-decapping enzyme 2</fullName>
    </recommendedName>
</protein>
<evidence type="ECO:0000256" key="11">
    <source>
        <dbReference type="SAM" id="MobiDB-lite"/>
    </source>
</evidence>
<dbReference type="GO" id="GO:0000932">
    <property type="term" value="C:P-body"/>
    <property type="evidence" value="ECO:0007669"/>
    <property type="project" value="TreeGrafter"/>
</dbReference>
<evidence type="ECO:0000313" key="13">
    <source>
        <dbReference type="EMBL" id="KAI6651034.1"/>
    </source>
</evidence>
<evidence type="ECO:0000256" key="5">
    <source>
        <dbReference type="ARBA" id="ARBA00022723"/>
    </source>
</evidence>
<organism evidence="13 14">
    <name type="scientific">Oopsacas minuta</name>
    <dbReference type="NCBI Taxonomy" id="111878"/>
    <lineage>
        <taxon>Eukaryota</taxon>
        <taxon>Metazoa</taxon>
        <taxon>Porifera</taxon>
        <taxon>Hexactinellida</taxon>
        <taxon>Hexasterophora</taxon>
        <taxon>Lyssacinosida</taxon>
        <taxon>Leucopsacidae</taxon>
        <taxon>Oopsacas</taxon>
    </lineage>
</organism>
<comment type="subcellular location">
    <subcellularLocation>
        <location evidence="2">Cytoplasm</location>
    </subcellularLocation>
</comment>
<dbReference type="Pfam" id="PF05026">
    <property type="entry name" value="DCP2"/>
    <property type="match status" value="1"/>
</dbReference>
<proteinExistence type="inferred from homology"/>
<keyword evidence="8" id="KW-0464">Manganese</keyword>
<dbReference type="GO" id="GO:0030145">
    <property type="term" value="F:manganese ion binding"/>
    <property type="evidence" value="ECO:0007669"/>
    <property type="project" value="InterPro"/>
</dbReference>
<evidence type="ECO:0000256" key="10">
    <source>
        <dbReference type="ARBA" id="ARBA00078183"/>
    </source>
</evidence>
<keyword evidence="7" id="KW-0694">RNA-binding</keyword>
<comment type="caution">
    <text evidence="13">The sequence shown here is derived from an EMBL/GenBank/DDBJ whole genome shotgun (WGS) entry which is preliminary data.</text>
</comment>
<dbReference type="InterPro" id="IPR036189">
    <property type="entry name" value="DCP2_BoxA_sf"/>
</dbReference>
<dbReference type="FunFam" id="3.90.79.10:FF:000003">
    <property type="entry name" value="M7GpppN-mRNA hydrolase isoform 2"/>
    <property type="match status" value="1"/>
</dbReference>
<dbReference type="InterPro" id="IPR007722">
    <property type="entry name" value="DCP2_BoxA"/>
</dbReference>
<dbReference type="GO" id="GO:0000290">
    <property type="term" value="P:deadenylation-dependent decapping of nuclear-transcribed mRNA"/>
    <property type="evidence" value="ECO:0007669"/>
    <property type="project" value="InterPro"/>
</dbReference>
<dbReference type="InterPro" id="IPR000086">
    <property type="entry name" value="NUDIX_hydrolase_dom"/>
</dbReference>
<feature type="region of interest" description="Disordered" evidence="11">
    <location>
        <begin position="314"/>
        <end position="333"/>
    </location>
</feature>
<evidence type="ECO:0000256" key="3">
    <source>
        <dbReference type="ARBA" id="ARBA00005279"/>
    </source>
</evidence>
<dbReference type="PROSITE" id="PS51462">
    <property type="entry name" value="NUDIX"/>
    <property type="match status" value="1"/>
</dbReference>
<sequence>MSEQIPREITDDLCTRFLNNLSDNIAEDEIQLMFQIELAYWYYLDFCVEDNPALPKLNMPTFVEILNRLYPRVFASLPNGKSMTKICTTFNQYKLSCHTVGAILLNKDYTKCLLVQNYNLPSTWEFPKGKQLPGEEFTGCAIREVQEETGFDITPHLDPSAYIEHIIFDRYNRHYMIAGISEATAFQPQTRNEIRSVTWFYIDDLPRYRNDQRSKRNINLSPHLFFKIVPLMKELLEWVDYLNNSINRPIVVHSNSLTPKHSNPTDTQHSCSDIKHHITPPFYSQIDKQKIQPRFSPSQSAFLEPLETTSFSLPERRFANGRPKPDPNSVKSPVSTTITEYSLFSQISFSSILLTNFSFDRNILAACFD</sequence>
<dbReference type="Gene3D" id="1.10.10.1050">
    <property type="entry name" value="Dcp2, box A domain"/>
    <property type="match status" value="1"/>
</dbReference>
<evidence type="ECO:0000256" key="7">
    <source>
        <dbReference type="ARBA" id="ARBA00022884"/>
    </source>
</evidence>
<evidence type="ECO:0000256" key="2">
    <source>
        <dbReference type="ARBA" id="ARBA00004496"/>
    </source>
</evidence>
<dbReference type="SMART" id="SM01125">
    <property type="entry name" value="DCP2"/>
    <property type="match status" value="1"/>
</dbReference>